<accession>A0ACD3YT89</accession>
<sequence>MNRNKPTNRYFDVISTSFSRTVRPPHDCASYLEPCPPQQLLLPPGKSRAGPRRRLLRGPEASGAFDRRAPAVGMTCAFISDAPRFNSQDAHLRHDLSTVDANADIDYRQRKTKCSGDRPRCMNCRRVNRSCHYESYSATMAAMAANPLAAFPPGFGDPDLLRRLSTIEAQVARLSEQGAQEANASRKYSDQSLEDAASPSRPSMPLQEYGFESQQRLSFSMPSPLTQSDSNTQPFSTMPPDEIVQHLVDTYFIHAHNQPYAYFQEEHFRQLLGLLILPRCLIFAVLASSVRFSNHDYFQGRTHEAMESYARQAWLSVLNEHLTVENCPNLHVAQTTNLLAIVDFTAGRTSSGWLKIGLAVRIAQDLQLMKEPSPMLPIVEQEERRRVFWSVYLLDKLVSCGKARPPAIADEDCHVQLPCEEEVFRTGTCKQTATLHQLLNWNTDLGEIRGHFTLAILVASALGRCARYVLHERETDDVLPWDSRSEFAAINSFLLLTEQHLHVEDLSVNDIIANNTLPDGSLDHQTVGHAIFARVVFHLCHCLLNHPFLLALRLQKLKSKAPSSFLSRSFQTCSEHACKIPALLDQAQKAGCHVEASFYAYSTCLAGSVLSLFIHGASSKSQGPHELLEPGQQCLGILKDMGAFWDHASKMHTQLINFDAHAQTFQRLIDPHTSFEIEPELEVLLWSMVDYGAMCGSSRSTSPEGQLPINLQSPSFLNFDVDFTASSSFDMAGTESLSGVQFTT</sequence>
<protein>
    <submittedName>
        <fullName evidence="1">Uncharacterized protein</fullName>
    </submittedName>
</protein>
<name>A0ACD3YT89_FUSSC</name>
<organism evidence="1 2">
    <name type="scientific">Fusarium solani subsp. cucurbitae</name>
    <name type="common">Neocosmosporum cucurbitae</name>
    <dbReference type="NCBI Taxonomy" id="2747967"/>
    <lineage>
        <taxon>Eukaryota</taxon>
        <taxon>Fungi</taxon>
        <taxon>Dikarya</taxon>
        <taxon>Ascomycota</taxon>
        <taxon>Pezizomycotina</taxon>
        <taxon>Sordariomycetes</taxon>
        <taxon>Hypocreomycetidae</taxon>
        <taxon>Hypocreales</taxon>
        <taxon>Nectriaceae</taxon>
        <taxon>Fusarium</taxon>
        <taxon>Fusarium solani species complex</taxon>
    </lineage>
</organism>
<evidence type="ECO:0000313" key="2">
    <source>
        <dbReference type="Proteomes" id="UP000830768"/>
    </source>
</evidence>
<dbReference type="Proteomes" id="UP000830768">
    <property type="component" value="Chromosome 3"/>
</dbReference>
<keyword evidence="2" id="KW-1185">Reference proteome</keyword>
<evidence type="ECO:0000313" key="1">
    <source>
        <dbReference type="EMBL" id="UPK92122.1"/>
    </source>
</evidence>
<dbReference type="EMBL" id="CP090032">
    <property type="protein sequence ID" value="UPK92122.1"/>
    <property type="molecule type" value="Genomic_DNA"/>
</dbReference>
<gene>
    <name evidence="1" type="ORF">LCI18_003057</name>
</gene>
<reference evidence="1" key="1">
    <citation type="submission" date="2021-11" db="EMBL/GenBank/DDBJ databases">
        <title>Fusarium solani-melongenae Genome sequencing and assembly.</title>
        <authorList>
            <person name="Xie S."/>
            <person name="Huang L."/>
            <person name="Zhang X."/>
        </authorList>
    </citation>
    <scope>NUCLEOTIDE SEQUENCE</scope>
    <source>
        <strain evidence="1">CRI 24-3</strain>
    </source>
</reference>
<proteinExistence type="predicted"/>